<dbReference type="Pfam" id="PF05504">
    <property type="entry name" value="Spore_GerAC"/>
    <property type="match status" value="1"/>
</dbReference>
<dbReference type="Gene3D" id="6.20.190.10">
    <property type="entry name" value="Nutrient germinant receptor protein C, domain 1"/>
    <property type="match status" value="1"/>
</dbReference>
<protein>
    <submittedName>
        <fullName evidence="10">Ger(X)C family spore germination protein</fullName>
    </submittedName>
</protein>
<dbReference type="AlphaFoldDB" id="A0AAT9LCS9"/>
<reference evidence="10" key="2">
    <citation type="journal article" date="2023" name="Biology">
        <title>Prokaryotic Life Associated with Coal-Fire Gas Vents Revealed by Metagenomics.</title>
        <authorList>
            <person name="Kadnikov V.V."/>
            <person name="Mardanov A.V."/>
            <person name="Beletsky A.V."/>
            <person name="Karnachuk O.V."/>
            <person name="Ravin N.V."/>
        </authorList>
    </citation>
    <scope>NUCLEOTIDE SEQUENCE</scope>
    <source>
        <strain evidence="10">Bu02</strain>
    </source>
</reference>
<dbReference type="GO" id="GO:0009847">
    <property type="term" value="P:spore germination"/>
    <property type="evidence" value="ECO:0007669"/>
    <property type="project" value="InterPro"/>
</dbReference>
<dbReference type="InterPro" id="IPR038501">
    <property type="entry name" value="Spore_GerAC_C_sf"/>
</dbReference>
<gene>
    <name evidence="10" type="ORF">IMF26_02580</name>
</gene>
<evidence type="ECO:0000256" key="3">
    <source>
        <dbReference type="ARBA" id="ARBA00022544"/>
    </source>
</evidence>
<evidence type="ECO:0000256" key="2">
    <source>
        <dbReference type="ARBA" id="ARBA00007886"/>
    </source>
</evidence>
<name>A0AAT9LCS9_9FIRM</name>
<evidence type="ECO:0000256" key="5">
    <source>
        <dbReference type="ARBA" id="ARBA00023136"/>
    </source>
</evidence>
<keyword evidence="5" id="KW-0472">Membrane</keyword>
<feature type="domain" description="Spore germination GerAC-like C-terminal" evidence="8">
    <location>
        <begin position="230"/>
        <end position="395"/>
    </location>
</feature>
<evidence type="ECO:0000256" key="6">
    <source>
        <dbReference type="ARBA" id="ARBA00023139"/>
    </source>
</evidence>
<reference evidence="10" key="1">
    <citation type="submission" date="2020-10" db="EMBL/GenBank/DDBJ databases">
        <authorList>
            <person name="Kadnikov V."/>
            <person name="Beletsky A.V."/>
            <person name="Mardanov A.V."/>
            <person name="Karnachuk O.V."/>
            <person name="Ravin N.V."/>
        </authorList>
    </citation>
    <scope>NUCLEOTIDE SEQUENCE</scope>
    <source>
        <strain evidence="10">Bu02</strain>
    </source>
</reference>
<evidence type="ECO:0000259" key="9">
    <source>
        <dbReference type="Pfam" id="PF25198"/>
    </source>
</evidence>
<dbReference type="Gene3D" id="3.30.300.210">
    <property type="entry name" value="Nutrient germinant receptor protein C, domain 3"/>
    <property type="match status" value="1"/>
</dbReference>
<accession>A0AAT9LCS9</accession>
<dbReference type="InterPro" id="IPR046953">
    <property type="entry name" value="Spore_GerAC-like_C"/>
</dbReference>
<dbReference type="GO" id="GO:0016020">
    <property type="term" value="C:membrane"/>
    <property type="evidence" value="ECO:0007669"/>
    <property type="project" value="UniProtKB-SubCell"/>
</dbReference>
<dbReference type="NCBIfam" id="TIGR02887">
    <property type="entry name" value="spore_ger_x_C"/>
    <property type="match status" value="1"/>
</dbReference>
<keyword evidence="6" id="KW-0564">Palmitate</keyword>
<evidence type="ECO:0000256" key="1">
    <source>
        <dbReference type="ARBA" id="ARBA00004635"/>
    </source>
</evidence>
<dbReference type="InterPro" id="IPR008844">
    <property type="entry name" value="Spore_GerAC-like"/>
</dbReference>
<sequence length="404" mass="44781">MYRQTRASLTYLLILITTLVTGCWNRREIDTLGLVMASGIDEAEDGGIKLTVHVAKPFAIGGGESDTKGSLEKPFWVVTSTGKTVFEAVRNLASQSPRRLYWAHNRFLIIGEALARKGVTEILDLFARDAEPRLLAFIVVAKGATAWDLLQAEFELEKMPSEGGQGIIPNVEQSLSSIVEAKLTDFLLRLESEGIEPVGIQADIIPLQPDYAVDGDLQRKEVKSRVRFGGTAVFKGGKLVGWLDERETRGANWVLGKVSSGILVVKQPGQEDKLVSLEILRGRGNVKAEIKDSKVSIKIRVEAEANLGEAQGTFDPVQSPQTWAVLETYMKEAIQGEISAALEKIRELNSDILGFGAAVFRKDPKYWREIEGRWYEVFPDLEITVEVNAKLRRTGLIMRSAREK</sequence>
<proteinExistence type="inferred from homology"/>
<evidence type="ECO:0000313" key="10">
    <source>
        <dbReference type="EMBL" id="QUL98975.1"/>
    </source>
</evidence>
<dbReference type="InterPro" id="IPR057336">
    <property type="entry name" value="GerAC_N"/>
</dbReference>
<dbReference type="EMBL" id="CP062796">
    <property type="protein sequence ID" value="QUL98975.1"/>
    <property type="molecule type" value="Genomic_DNA"/>
</dbReference>
<comment type="subcellular location">
    <subcellularLocation>
        <location evidence="1">Membrane</location>
        <topology evidence="1">Lipid-anchor</topology>
    </subcellularLocation>
</comment>
<evidence type="ECO:0000256" key="7">
    <source>
        <dbReference type="ARBA" id="ARBA00023288"/>
    </source>
</evidence>
<organism evidence="10">
    <name type="scientific">Candidatus Fermentithermobacillus carboniphilus</name>
    <dbReference type="NCBI Taxonomy" id="3085328"/>
    <lineage>
        <taxon>Bacteria</taxon>
        <taxon>Bacillati</taxon>
        <taxon>Bacillota</taxon>
        <taxon>Candidatus Fermentithermobacillia</taxon>
        <taxon>Candidatus Fermentithermobacillales</taxon>
        <taxon>Candidatus Fermentithermobacillaceae</taxon>
        <taxon>Candidatus Fermentithermobacillus</taxon>
    </lineage>
</organism>
<keyword evidence="4" id="KW-0732">Signal</keyword>
<evidence type="ECO:0000256" key="4">
    <source>
        <dbReference type="ARBA" id="ARBA00022729"/>
    </source>
</evidence>
<feature type="domain" description="Spore germination protein N-terminal" evidence="9">
    <location>
        <begin position="25"/>
        <end position="198"/>
    </location>
</feature>
<comment type="similarity">
    <text evidence="2">Belongs to the GerABKC lipoprotein family.</text>
</comment>
<keyword evidence="7" id="KW-0449">Lipoprotein</keyword>
<dbReference type="KEGG" id="fcz:IMF26_02580"/>
<evidence type="ECO:0000259" key="8">
    <source>
        <dbReference type="Pfam" id="PF05504"/>
    </source>
</evidence>
<dbReference type="PROSITE" id="PS51257">
    <property type="entry name" value="PROKAR_LIPOPROTEIN"/>
    <property type="match status" value="1"/>
</dbReference>
<dbReference type="Pfam" id="PF25198">
    <property type="entry name" value="Spore_GerAC_N"/>
    <property type="match status" value="1"/>
</dbReference>
<dbReference type="PANTHER" id="PTHR35789:SF1">
    <property type="entry name" value="SPORE GERMINATION PROTEIN B3"/>
    <property type="match status" value="1"/>
</dbReference>
<keyword evidence="3" id="KW-0309">Germination</keyword>
<dbReference type="PANTHER" id="PTHR35789">
    <property type="entry name" value="SPORE GERMINATION PROTEIN B3"/>
    <property type="match status" value="1"/>
</dbReference>